<dbReference type="PANTHER" id="PTHR45642">
    <property type="entry name" value="GDSL ESTERASE/LIPASE EXL3"/>
    <property type="match status" value="1"/>
</dbReference>
<evidence type="ECO:0008006" key="5">
    <source>
        <dbReference type="Google" id="ProtNLM"/>
    </source>
</evidence>
<dbReference type="CDD" id="cd01837">
    <property type="entry name" value="SGNH_plant_lipase_like"/>
    <property type="match status" value="1"/>
</dbReference>
<evidence type="ECO:0000313" key="3">
    <source>
        <dbReference type="EMBL" id="CAK9134658.1"/>
    </source>
</evidence>
<comment type="caution">
    <text evidence="3">The sequence shown here is derived from an EMBL/GenBank/DDBJ whole genome shotgun (WGS) entry which is preliminary data.</text>
</comment>
<dbReference type="Proteomes" id="UP001642360">
    <property type="component" value="Unassembled WGS sequence"/>
</dbReference>
<dbReference type="SUPFAM" id="SSF52266">
    <property type="entry name" value="SGNH hydrolase"/>
    <property type="match status" value="1"/>
</dbReference>
<keyword evidence="2" id="KW-0732">Signal</keyword>
<protein>
    <recommendedName>
        <fullName evidence="5">GDSL esterase/lipase</fullName>
    </recommendedName>
</protein>
<organism evidence="3 4">
    <name type="scientific">Ilex paraguariensis</name>
    <name type="common">yerba mate</name>
    <dbReference type="NCBI Taxonomy" id="185542"/>
    <lineage>
        <taxon>Eukaryota</taxon>
        <taxon>Viridiplantae</taxon>
        <taxon>Streptophyta</taxon>
        <taxon>Embryophyta</taxon>
        <taxon>Tracheophyta</taxon>
        <taxon>Spermatophyta</taxon>
        <taxon>Magnoliopsida</taxon>
        <taxon>eudicotyledons</taxon>
        <taxon>Gunneridae</taxon>
        <taxon>Pentapetalae</taxon>
        <taxon>asterids</taxon>
        <taxon>campanulids</taxon>
        <taxon>Aquifoliales</taxon>
        <taxon>Aquifoliaceae</taxon>
        <taxon>Ilex</taxon>
    </lineage>
</organism>
<keyword evidence="4" id="KW-1185">Reference proteome</keyword>
<dbReference type="InterPro" id="IPR036514">
    <property type="entry name" value="SGNH_hydro_sf"/>
</dbReference>
<name>A0ABC8QPM6_9AQUA</name>
<dbReference type="EMBL" id="CAUOFW020000558">
    <property type="protein sequence ID" value="CAK9134658.1"/>
    <property type="molecule type" value="Genomic_DNA"/>
</dbReference>
<dbReference type="InterPro" id="IPR001087">
    <property type="entry name" value="GDSL"/>
</dbReference>
<proteinExistence type="inferred from homology"/>
<feature type="signal peptide" evidence="2">
    <location>
        <begin position="1"/>
        <end position="25"/>
    </location>
</feature>
<dbReference type="InterPro" id="IPR050592">
    <property type="entry name" value="GDSL_lipolytic_enzyme"/>
</dbReference>
<sequence>MAMLVIRVVVAVVVLVLLLALGSRAVDVHQLRLVAAKYNVTSIIVFGDSSVDPGNNNLLDTNAKGNFPPYGEDFFNHRSTGRLSNGRLATDFIAEALGYTTIIQGYLDPHKRKADLVHGVSFASAGSGYDDLTANLRNVLTISKQLEYFKHYKTQVKQMAGEQKGEEILQNAIYLLSMGTNDFLQNYFLELNRSETFTVEQYEDYLISCMARDVKAMYTLGVRRLVVVGLAPFGCTPLIKTLRDDTKCDATFNSVALSFNSKLKARLAILKKSLGMKAAYIDVYNMVDKAIQNPQKYGFSETSKGCCGTGTIEYAGSCKGLSTCADRTKYLFWDAAHFTEKMYKIIADEALTSVIESLLN</sequence>
<dbReference type="Pfam" id="PF00657">
    <property type="entry name" value="Lipase_GDSL"/>
    <property type="match status" value="1"/>
</dbReference>
<accession>A0ABC8QPM6</accession>
<evidence type="ECO:0000256" key="2">
    <source>
        <dbReference type="SAM" id="SignalP"/>
    </source>
</evidence>
<reference evidence="3 4" key="1">
    <citation type="submission" date="2024-02" db="EMBL/GenBank/DDBJ databases">
        <authorList>
            <person name="Vignale AGUSTIN F."/>
            <person name="Sosa J E."/>
            <person name="Modenutti C."/>
        </authorList>
    </citation>
    <scope>NUCLEOTIDE SEQUENCE [LARGE SCALE GENOMIC DNA]</scope>
</reference>
<dbReference type="InterPro" id="IPR035669">
    <property type="entry name" value="SGNH_plant_lipase-like"/>
</dbReference>
<gene>
    <name evidence="3" type="ORF">ILEXP_LOCUS1591</name>
</gene>
<evidence type="ECO:0000313" key="4">
    <source>
        <dbReference type="Proteomes" id="UP001642360"/>
    </source>
</evidence>
<evidence type="ECO:0000256" key="1">
    <source>
        <dbReference type="ARBA" id="ARBA00008668"/>
    </source>
</evidence>
<comment type="similarity">
    <text evidence="1">Belongs to the 'GDSL' lipolytic enzyme family.</text>
</comment>
<feature type="chain" id="PRO_5044830497" description="GDSL esterase/lipase" evidence="2">
    <location>
        <begin position="26"/>
        <end position="360"/>
    </location>
</feature>
<dbReference type="Gene3D" id="3.40.50.1110">
    <property type="entry name" value="SGNH hydrolase"/>
    <property type="match status" value="1"/>
</dbReference>
<dbReference type="PANTHER" id="PTHR45642:SF7">
    <property type="entry name" value="GDSL ESTERASE_LIPASE"/>
    <property type="match status" value="1"/>
</dbReference>
<dbReference type="AlphaFoldDB" id="A0ABC8QPM6"/>